<evidence type="ECO:0000313" key="3">
    <source>
        <dbReference type="Proteomes" id="UP001236652"/>
    </source>
</evidence>
<sequence>MNFQEFGLILFTENYESCVSFYRDTLNLPVRNVKPTLVSFDLPHGYLMVEKGGAGNDQEKARHQNPTVIRFDVEDLDKEVRQLEERGAAFKDKRLVFDWGTIAVLTDPDGNRIELGELNETSASMKD</sequence>
<gene>
    <name evidence="2" type="ORF">QNI29_07305</name>
</gene>
<dbReference type="InterPro" id="IPR029068">
    <property type="entry name" value="Glyas_Bleomycin-R_OHBP_Dase"/>
</dbReference>
<organism evidence="2 3">
    <name type="scientific">Pontibacillus chungwhensis</name>
    <dbReference type="NCBI Taxonomy" id="265426"/>
    <lineage>
        <taxon>Bacteria</taxon>
        <taxon>Bacillati</taxon>
        <taxon>Bacillota</taxon>
        <taxon>Bacilli</taxon>
        <taxon>Bacillales</taxon>
        <taxon>Bacillaceae</taxon>
        <taxon>Pontibacillus</taxon>
    </lineage>
</organism>
<name>A0ABY8V0I1_9BACI</name>
<protein>
    <submittedName>
        <fullName evidence="2">VOC family protein</fullName>
    </submittedName>
</protein>
<dbReference type="Proteomes" id="UP001236652">
    <property type="component" value="Chromosome"/>
</dbReference>
<dbReference type="Gene3D" id="3.10.180.10">
    <property type="entry name" value="2,3-Dihydroxybiphenyl 1,2-Dioxygenase, domain 1"/>
    <property type="match status" value="1"/>
</dbReference>
<evidence type="ECO:0000313" key="2">
    <source>
        <dbReference type="EMBL" id="WIF99456.1"/>
    </source>
</evidence>
<dbReference type="EMBL" id="CP126446">
    <property type="protein sequence ID" value="WIF99456.1"/>
    <property type="molecule type" value="Genomic_DNA"/>
</dbReference>
<evidence type="ECO:0000259" key="1">
    <source>
        <dbReference type="PROSITE" id="PS51819"/>
    </source>
</evidence>
<dbReference type="SUPFAM" id="SSF54593">
    <property type="entry name" value="Glyoxalase/Bleomycin resistance protein/Dihydroxybiphenyl dioxygenase"/>
    <property type="match status" value="1"/>
</dbReference>
<proteinExistence type="predicted"/>
<dbReference type="Pfam" id="PF00903">
    <property type="entry name" value="Glyoxalase"/>
    <property type="match status" value="1"/>
</dbReference>
<feature type="domain" description="VOC" evidence="1">
    <location>
        <begin position="1"/>
        <end position="118"/>
    </location>
</feature>
<dbReference type="InterPro" id="IPR037523">
    <property type="entry name" value="VOC_core"/>
</dbReference>
<reference evidence="2 3" key="1">
    <citation type="submission" date="2023-05" db="EMBL/GenBank/DDBJ databases">
        <title>Comparative genomics reveals the evidence of polycyclic aromatic hydrocarbons degradation in moderately halophilic genus Pontibacillus.</title>
        <authorList>
            <person name="Yang H."/>
            <person name="Qian Z."/>
        </authorList>
    </citation>
    <scope>NUCLEOTIDE SEQUENCE [LARGE SCALE GENOMIC DNA]</scope>
    <source>
        <strain evidence="3">HN14</strain>
    </source>
</reference>
<keyword evidence="3" id="KW-1185">Reference proteome</keyword>
<dbReference type="RefSeq" id="WP_231415723.1">
    <property type="nucleotide sequence ID" value="NZ_CP126446.1"/>
</dbReference>
<dbReference type="PROSITE" id="PS51819">
    <property type="entry name" value="VOC"/>
    <property type="match status" value="1"/>
</dbReference>
<accession>A0ABY8V0I1</accession>
<dbReference type="InterPro" id="IPR004360">
    <property type="entry name" value="Glyas_Fos-R_dOase_dom"/>
</dbReference>